<evidence type="ECO:0000259" key="1">
    <source>
        <dbReference type="Pfam" id="PF00561"/>
    </source>
</evidence>
<feature type="domain" description="AB hydrolase-1" evidence="1">
    <location>
        <begin position="80"/>
        <end position="331"/>
    </location>
</feature>
<dbReference type="AlphaFoldDB" id="A0A4Q7KE29"/>
<dbReference type="Pfam" id="PF00561">
    <property type="entry name" value="Abhydrolase_1"/>
    <property type="match status" value="1"/>
</dbReference>
<comment type="caution">
    <text evidence="2">The sequence shown here is derived from an EMBL/GenBank/DDBJ whole genome shotgun (WGS) entry which is preliminary data.</text>
</comment>
<dbReference type="InterPro" id="IPR000073">
    <property type="entry name" value="AB_hydrolase_1"/>
</dbReference>
<organism evidence="2 3">
    <name type="scientific">Herbihabitans rhizosphaerae</name>
    <dbReference type="NCBI Taxonomy" id="1872711"/>
    <lineage>
        <taxon>Bacteria</taxon>
        <taxon>Bacillati</taxon>
        <taxon>Actinomycetota</taxon>
        <taxon>Actinomycetes</taxon>
        <taxon>Pseudonocardiales</taxon>
        <taxon>Pseudonocardiaceae</taxon>
        <taxon>Herbihabitans</taxon>
    </lineage>
</organism>
<dbReference type="Proteomes" id="UP000294257">
    <property type="component" value="Unassembled WGS sequence"/>
</dbReference>
<keyword evidence="3" id="KW-1185">Reference proteome</keyword>
<gene>
    <name evidence="2" type="ORF">EV193_114129</name>
</gene>
<evidence type="ECO:0000313" key="3">
    <source>
        <dbReference type="Proteomes" id="UP000294257"/>
    </source>
</evidence>
<reference evidence="2 3" key="1">
    <citation type="submission" date="2019-02" db="EMBL/GenBank/DDBJ databases">
        <title>Genomic Encyclopedia of Type Strains, Phase IV (KMG-IV): sequencing the most valuable type-strain genomes for metagenomic binning, comparative biology and taxonomic classification.</title>
        <authorList>
            <person name="Goeker M."/>
        </authorList>
    </citation>
    <scope>NUCLEOTIDE SEQUENCE [LARGE SCALE GENOMIC DNA]</scope>
    <source>
        <strain evidence="2 3">DSM 101727</strain>
    </source>
</reference>
<protein>
    <submittedName>
        <fullName evidence="2">Polyhydroxyalkanoate synthase</fullName>
    </submittedName>
</protein>
<sequence length="356" mass="38121">MTGIPTLATVQAAASNVAHRWLFGSLADFRPMPRSLIDEGPNRSVFEYHSPAGTSGNPTLLVPPLAVPANCFDLRRGCSVVERLVRDGRPTYLVDYGEIAFADRELGLEHWVDDVLPNAITSVSERNDGKPVHLIGWCLGGILSLLTAAELGAARIASITVVASPFDFTKVPLLAPLRPVLNATGGHAFSPLYKVFGGVPAPLVRTAFRISALDKHLTKPISLVRNVANSDALAQFEAVERFTANMVAYPGRAIAQLYHRAFRSNSLADGTITLGGRTVDLARVKSPTLAIGGTDDTLAPPEAVRHVLRLLPEAPVTRFATAPGGHLGVLTGRAARTTTWPLIQAFQSEQDTVCWS</sequence>
<dbReference type="Gene3D" id="3.40.50.1820">
    <property type="entry name" value="alpha/beta hydrolase"/>
    <property type="match status" value="1"/>
</dbReference>
<dbReference type="PANTHER" id="PTHR36837:SF2">
    <property type="entry name" value="POLY(3-HYDROXYALKANOATE) POLYMERASE SUBUNIT PHAC"/>
    <property type="match status" value="1"/>
</dbReference>
<name>A0A4Q7KE29_9PSEU</name>
<dbReference type="PANTHER" id="PTHR36837">
    <property type="entry name" value="POLY(3-HYDROXYALKANOATE) POLYMERASE SUBUNIT PHAC"/>
    <property type="match status" value="1"/>
</dbReference>
<dbReference type="EMBL" id="SGWQ01000014">
    <property type="protein sequence ID" value="RZS31436.1"/>
    <property type="molecule type" value="Genomic_DNA"/>
</dbReference>
<evidence type="ECO:0000313" key="2">
    <source>
        <dbReference type="EMBL" id="RZS31436.1"/>
    </source>
</evidence>
<dbReference type="GO" id="GO:0003824">
    <property type="term" value="F:catalytic activity"/>
    <property type="evidence" value="ECO:0007669"/>
    <property type="project" value="UniProtKB-ARBA"/>
</dbReference>
<dbReference type="InterPro" id="IPR051321">
    <property type="entry name" value="PHA/PHB_synthase"/>
</dbReference>
<proteinExistence type="predicted"/>
<dbReference type="SUPFAM" id="SSF53474">
    <property type="entry name" value="alpha/beta-Hydrolases"/>
    <property type="match status" value="1"/>
</dbReference>
<accession>A0A4Q7KE29</accession>
<dbReference type="InterPro" id="IPR029058">
    <property type="entry name" value="AB_hydrolase_fold"/>
</dbReference>